<organism evidence="4 5">
    <name type="scientific">Candidatus Nitronauta litoralis</name>
    <dbReference type="NCBI Taxonomy" id="2705533"/>
    <lineage>
        <taxon>Bacteria</taxon>
        <taxon>Pseudomonadati</taxon>
        <taxon>Nitrospinota/Tectimicrobiota group</taxon>
        <taxon>Nitrospinota</taxon>
        <taxon>Nitrospinia</taxon>
        <taxon>Nitrospinales</taxon>
        <taxon>Nitrospinaceae</taxon>
        <taxon>Candidatus Nitronauta</taxon>
    </lineage>
</organism>
<dbReference type="PANTHER" id="PTHR36504">
    <property type="entry name" value="LIPOPOLYSACCHARIDE EXPORT SYSTEM PROTEIN LPTA"/>
    <property type="match status" value="1"/>
</dbReference>
<dbReference type="AlphaFoldDB" id="A0A7T0G200"/>
<dbReference type="GO" id="GO:0009279">
    <property type="term" value="C:cell outer membrane"/>
    <property type="evidence" value="ECO:0007669"/>
    <property type="project" value="TreeGrafter"/>
</dbReference>
<protein>
    <recommendedName>
        <fullName evidence="3">Organic solvent tolerance-like N-terminal domain-containing protein</fullName>
    </recommendedName>
</protein>
<dbReference type="Gene3D" id="2.60.450.10">
    <property type="entry name" value="Lipopolysaccharide (LPS) transport protein A like domain"/>
    <property type="match status" value="1"/>
</dbReference>
<evidence type="ECO:0000313" key="4">
    <source>
        <dbReference type="EMBL" id="QPJ63556.1"/>
    </source>
</evidence>
<evidence type="ECO:0000256" key="2">
    <source>
        <dbReference type="SAM" id="MobiDB-lite"/>
    </source>
</evidence>
<name>A0A7T0G200_9BACT</name>
<dbReference type="InterPro" id="IPR005653">
    <property type="entry name" value="OstA-like_N"/>
</dbReference>
<dbReference type="InterPro" id="IPR052037">
    <property type="entry name" value="LPS_export_LptA"/>
</dbReference>
<keyword evidence="1" id="KW-0732">Signal</keyword>
<sequence>MKPSIYFKIITCLLWGGLILLLTLPVNAQDRGLKSSLSEKKEPIEITSDRMRSEERGQKIIFSGNVLAIWGDLSIRSDILEIYNHSDKKDTNPSTASLGEGQQLDKIIAIGNVDVRRGDRRAKGNRATYLDKEQTITLKGNPRAKAWEGDSIIEGREMIFFLDTDRFQANGQVRIKSYPNNHPTQKPRSNPRGKTALNPR</sequence>
<dbReference type="KEGG" id="nli:G3M70_17405"/>
<gene>
    <name evidence="4" type="ORF">G3M70_17405</name>
</gene>
<feature type="compositionally biased region" description="Polar residues" evidence="2">
    <location>
        <begin position="178"/>
        <end position="188"/>
    </location>
</feature>
<dbReference type="GO" id="GO:0017089">
    <property type="term" value="F:glycolipid transfer activity"/>
    <property type="evidence" value="ECO:0007669"/>
    <property type="project" value="TreeGrafter"/>
</dbReference>
<evidence type="ECO:0000313" key="5">
    <source>
        <dbReference type="Proteomes" id="UP000594688"/>
    </source>
</evidence>
<dbReference type="Pfam" id="PF03968">
    <property type="entry name" value="LptD_N"/>
    <property type="match status" value="1"/>
</dbReference>
<dbReference type="PANTHER" id="PTHR36504:SF1">
    <property type="entry name" value="LIPOPOLYSACCHARIDE EXPORT SYSTEM PROTEIN LPTA"/>
    <property type="match status" value="1"/>
</dbReference>
<feature type="region of interest" description="Disordered" evidence="2">
    <location>
        <begin position="176"/>
        <end position="200"/>
    </location>
</feature>
<proteinExistence type="predicted"/>
<accession>A0A7T0G200</accession>
<feature type="domain" description="Organic solvent tolerance-like N-terminal" evidence="3">
    <location>
        <begin position="45"/>
        <end position="165"/>
    </location>
</feature>
<dbReference type="Proteomes" id="UP000594688">
    <property type="component" value="Chromosome"/>
</dbReference>
<evidence type="ECO:0000259" key="3">
    <source>
        <dbReference type="Pfam" id="PF03968"/>
    </source>
</evidence>
<reference evidence="4 5" key="1">
    <citation type="submission" date="2020-02" db="EMBL/GenBank/DDBJ databases">
        <title>Genomic and physiological characterization of two novel Nitrospinaceae genera.</title>
        <authorList>
            <person name="Mueller A.J."/>
            <person name="Jung M.-Y."/>
            <person name="Strachan C.R."/>
            <person name="Herbold C.W."/>
            <person name="Kirkegaard R.H."/>
            <person name="Daims H."/>
        </authorList>
    </citation>
    <scope>NUCLEOTIDE SEQUENCE [LARGE SCALE GENOMIC DNA]</scope>
    <source>
        <strain evidence="4">EB</strain>
    </source>
</reference>
<evidence type="ECO:0000256" key="1">
    <source>
        <dbReference type="ARBA" id="ARBA00022729"/>
    </source>
</evidence>
<dbReference type="EMBL" id="CP048685">
    <property type="protein sequence ID" value="QPJ63556.1"/>
    <property type="molecule type" value="Genomic_DNA"/>
</dbReference>
<dbReference type="GO" id="GO:0030288">
    <property type="term" value="C:outer membrane-bounded periplasmic space"/>
    <property type="evidence" value="ECO:0007669"/>
    <property type="project" value="TreeGrafter"/>
</dbReference>
<dbReference type="GO" id="GO:0015920">
    <property type="term" value="P:lipopolysaccharide transport"/>
    <property type="evidence" value="ECO:0007669"/>
    <property type="project" value="TreeGrafter"/>
</dbReference>